<accession>A0ABT0ZMW6</accession>
<dbReference type="EMBL" id="JAMWMR010000052">
    <property type="protein sequence ID" value="MCN9244868.1"/>
    <property type="molecule type" value="Genomic_DNA"/>
</dbReference>
<keyword evidence="2" id="KW-1185">Reference proteome</keyword>
<dbReference type="InterPro" id="IPR029017">
    <property type="entry name" value="Enolase-like_N"/>
</dbReference>
<dbReference type="SUPFAM" id="SSF54826">
    <property type="entry name" value="Enolase N-terminal domain-like"/>
    <property type="match status" value="1"/>
</dbReference>
<comment type="caution">
    <text evidence="1">The sequence shown here is derived from an EMBL/GenBank/DDBJ whole genome shotgun (WGS) entry which is preliminary data.</text>
</comment>
<dbReference type="RefSeq" id="WP_252428859.1">
    <property type="nucleotide sequence ID" value="NZ_JAMWMR010000052.1"/>
</dbReference>
<dbReference type="Proteomes" id="UP001523219">
    <property type="component" value="Unassembled WGS sequence"/>
</dbReference>
<proteinExistence type="predicted"/>
<gene>
    <name evidence="1" type="ORF">NGF19_29500</name>
</gene>
<name>A0ABT0ZMW6_9ACTN</name>
<sequence length="201" mass="20626">MDRSGAGEAAVGAGDVLTESAIAVDGAPTKSRLGAHAVIGVSLAVARAEIERTPLPEPAAAAGGAGCGLERASPRLDRTARLWRRQTAAPTRCGPGRGGGMRQEYEELTARWLMVPTGLEIDLAPSCGSGTCATAERDDEEPGYGHGLRYAGEERVAARAGICRHCGAPWPAAALLQRSRGCVGRCAAEAGRTPDTMAPAP</sequence>
<evidence type="ECO:0000313" key="2">
    <source>
        <dbReference type="Proteomes" id="UP001523219"/>
    </source>
</evidence>
<evidence type="ECO:0000313" key="1">
    <source>
        <dbReference type="EMBL" id="MCN9244868.1"/>
    </source>
</evidence>
<organism evidence="1 2">
    <name type="scientific">Streptomyces macrolidinus</name>
    <dbReference type="NCBI Taxonomy" id="2952607"/>
    <lineage>
        <taxon>Bacteria</taxon>
        <taxon>Bacillati</taxon>
        <taxon>Actinomycetota</taxon>
        <taxon>Actinomycetes</taxon>
        <taxon>Kitasatosporales</taxon>
        <taxon>Streptomycetaceae</taxon>
        <taxon>Streptomyces</taxon>
    </lineage>
</organism>
<reference evidence="1 2" key="1">
    <citation type="submission" date="2022-05" db="EMBL/GenBank/DDBJ databases">
        <title>Streptomyces sp. nov. RY43-2 isolated from soil of a peat swamp forest.</title>
        <authorList>
            <person name="Kanchanasin P."/>
            <person name="Tanasupawat S."/>
            <person name="Phongsopitanun W."/>
        </authorList>
    </citation>
    <scope>NUCLEOTIDE SEQUENCE [LARGE SCALE GENOMIC DNA]</scope>
    <source>
        <strain evidence="1 2">RY43-2</strain>
    </source>
</reference>
<protein>
    <submittedName>
        <fullName evidence="1">Uncharacterized protein</fullName>
    </submittedName>
</protein>